<accession>A0A5C6WYH7</accession>
<keyword evidence="7 8" id="KW-0472">Membrane</keyword>
<evidence type="ECO:0000256" key="8">
    <source>
        <dbReference type="SAM" id="Phobius"/>
    </source>
</evidence>
<feature type="domain" description="Cation efflux protein transmembrane" evidence="9">
    <location>
        <begin position="213"/>
        <end position="273"/>
    </location>
</feature>
<dbReference type="PANTHER" id="PTHR11562:SF17">
    <property type="entry name" value="RE54080P-RELATED"/>
    <property type="match status" value="1"/>
</dbReference>
<evidence type="ECO:0000256" key="5">
    <source>
        <dbReference type="ARBA" id="ARBA00022989"/>
    </source>
</evidence>
<dbReference type="InterPro" id="IPR050681">
    <property type="entry name" value="CDF/SLC30A"/>
</dbReference>
<dbReference type="InterPro" id="IPR041698">
    <property type="entry name" value="Methyltransf_25"/>
</dbReference>
<comment type="caution">
    <text evidence="12">The sequence shown here is derived from an EMBL/GenBank/DDBJ whole genome shotgun (WGS) entry which is preliminary data.</text>
</comment>
<dbReference type="InterPro" id="IPR036837">
    <property type="entry name" value="Cation_efflux_CTD_sf"/>
</dbReference>
<evidence type="ECO:0000256" key="1">
    <source>
        <dbReference type="ARBA" id="ARBA00004141"/>
    </source>
</evidence>
<dbReference type="Pfam" id="PF16916">
    <property type="entry name" value="ZT_dimer"/>
    <property type="match status" value="1"/>
</dbReference>
<sequence length="370" mass="39669">MREAHVWDRLAGRYDSIARLFDASYGQVRERLARDLPAGGRVLELAAGTGQFTAALAIQADQLLATDISPEMVARLRERVRETQLQNVDCAVMSAYELDAPDGTFDGVFCANALRPRRARAIDLGRGLRGGCCRAAARAHPAWLRRRSLGDTMSHGHDHAGHDHGGPTPERALWVAVILNAAFLIFEAAVGFWTNSLALLSDAGHMVSDVGALAGAMLHLLSDALGSVAAIVSAIAVGYFGAKLADPVASLVIALLILVGSWPLLRDTVRILLQRAPAGLDVQAAQAAVLKHPAVESVNDFHVWALDDGQPVLSAVLTVAVKDLIAATRVGDELRATLKEHFGVEHSTFECRHRNSDSIANYQTKPEEAP</sequence>
<organism evidence="12 13">
    <name type="scientific">Lujinxingia vulgaris</name>
    <dbReference type="NCBI Taxonomy" id="2600176"/>
    <lineage>
        <taxon>Bacteria</taxon>
        <taxon>Deltaproteobacteria</taxon>
        <taxon>Bradymonadales</taxon>
        <taxon>Lujinxingiaceae</taxon>
        <taxon>Lujinxingia</taxon>
    </lineage>
</organism>
<gene>
    <name evidence="12" type="ORF">FRC96_18740</name>
</gene>
<dbReference type="CDD" id="cd02440">
    <property type="entry name" value="AdoMet_MTases"/>
    <property type="match status" value="1"/>
</dbReference>
<protein>
    <submittedName>
        <fullName evidence="12">Cation diffusion facilitator family transporter</fullName>
    </submittedName>
</protein>
<dbReference type="Pfam" id="PF01545">
    <property type="entry name" value="Cation_efflux"/>
    <property type="match status" value="1"/>
</dbReference>
<feature type="domain" description="Methyltransferase" evidence="10">
    <location>
        <begin position="42"/>
        <end position="114"/>
    </location>
</feature>
<feature type="transmembrane region" description="Helical" evidence="8">
    <location>
        <begin position="248"/>
        <end position="265"/>
    </location>
</feature>
<evidence type="ECO:0000259" key="10">
    <source>
        <dbReference type="Pfam" id="PF13649"/>
    </source>
</evidence>
<evidence type="ECO:0000313" key="13">
    <source>
        <dbReference type="Proteomes" id="UP000321046"/>
    </source>
</evidence>
<dbReference type="OrthoDB" id="9809646at2"/>
<dbReference type="AlphaFoldDB" id="A0A5C6WYH7"/>
<dbReference type="InterPro" id="IPR027470">
    <property type="entry name" value="Cation_efflux_CTD"/>
</dbReference>
<dbReference type="Proteomes" id="UP000321046">
    <property type="component" value="Unassembled WGS sequence"/>
</dbReference>
<dbReference type="SUPFAM" id="SSF160240">
    <property type="entry name" value="Cation efflux protein cytoplasmic domain-like"/>
    <property type="match status" value="1"/>
</dbReference>
<dbReference type="EMBL" id="VOSL01000139">
    <property type="protein sequence ID" value="TXD32115.1"/>
    <property type="molecule type" value="Genomic_DNA"/>
</dbReference>
<comment type="subcellular location">
    <subcellularLocation>
        <location evidence="1">Membrane</location>
        <topology evidence="1">Multi-pass membrane protein</topology>
    </subcellularLocation>
</comment>
<feature type="transmembrane region" description="Helical" evidence="8">
    <location>
        <begin position="172"/>
        <end position="200"/>
    </location>
</feature>
<dbReference type="RefSeq" id="WP_146976783.1">
    <property type="nucleotide sequence ID" value="NZ_VOSL01000139.1"/>
</dbReference>
<dbReference type="GO" id="GO:0005385">
    <property type="term" value="F:zinc ion transmembrane transporter activity"/>
    <property type="evidence" value="ECO:0007669"/>
    <property type="project" value="TreeGrafter"/>
</dbReference>
<evidence type="ECO:0000313" key="12">
    <source>
        <dbReference type="EMBL" id="TXD32115.1"/>
    </source>
</evidence>
<dbReference type="InterPro" id="IPR002524">
    <property type="entry name" value="Cation_efflux"/>
</dbReference>
<dbReference type="NCBIfam" id="TIGR01297">
    <property type="entry name" value="CDF"/>
    <property type="match status" value="1"/>
</dbReference>
<feature type="domain" description="Cation efflux protein cytoplasmic" evidence="11">
    <location>
        <begin position="279"/>
        <end position="348"/>
    </location>
</feature>
<evidence type="ECO:0000259" key="9">
    <source>
        <dbReference type="Pfam" id="PF01545"/>
    </source>
</evidence>
<dbReference type="SUPFAM" id="SSF161111">
    <property type="entry name" value="Cation efflux protein transmembrane domain-like"/>
    <property type="match status" value="2"/>
</dbReference>
<reference evidence="12 13" key="1">
    <citation type="submission" date="2019-08" db="EMBL/GenBank/DDBJ databases">
        <title>Bradymonadales sp. TMQ2.</title>
        <authorList>
            <person name="Liang Q."/>
        </authorList>
    </citation>
    <scope>NUCLEOTIDE SEQUENCE [LARGE SCALE GENOMIC DNA]</scope>
    <source>
        <strain evidence="12 13">TMQ2</strain>
    </source>
</reference>
<dbReference type="Gene3D" id="1.20.1510.10">
    <property type="entry name" value="Cation efflux protein transmembrane domain"/>
    <property type="match status" value="2"/>
</dbReference>
<dbReference type="SUPFAM" id="SSF53335">
    <property type="entry name" value="S-adenosyl-L-methionine-dependent methyltransferases"/>
    <property type="match status" value="1"/>
</dbReference>
<keyword evidence="6" id="KW-0406">Ion transport</keyword>
<evidence type="ECO:0000256" key="2">
    <source>
        <dbReference type="ARBA" id="ARBA00008873"/>
    </source>
</evidence>
<dbReference type="PANTHER" id="PTHR11562">
    <property type="entry name" value="CATION EFFLUX PROTEIN/ ZINC TRANSPORTER"/>
    <property type="match status" value="1"/>
</dbReference>
<proteinExistence type="inferred from homology"/>
<dbReference type="Pfam" id="PF13649">
    <property type="entry name" value="Methyltransf_25"/>
    <property type="match status" value="1"/>
</dbReference>
<dbReference type="InterPro" id="IPR027469">
    <property type="entry name" value="Cation_efflux_TMD_sf"/>
</dbReference>
<name>A0A5C6WYH7_9DELT</name>
<dbReference type="InterPro" id="IPR029063">
    <property type="entry name" value="SAM-dependent_MTases_sf"/>
</dbReference>
<dbReference type="InterPro" id="IPR058533">
    <property type="entry name" value="Cation_efflux_TM"/>
</dbReference>
<keyword evidence="5 8" id="KW-1133">Transmembrane helix</keyword>
<evidence type="ECO:0000259" key="11">
    <source>
        <dbReference type="Pfam" id="PF16916"/>
    </source>
</evidence>
<comment type="similarity">
    <text evidence="2">Belongs to the cation diffusion facilitator (CDF) transporter (TC 2.A.4) family. SLC30A subfamily.</text>
</comment>
<evidence type="ECO:0000256" key="6">
    <source>
        <dbReference type="ARBA" id="ARBA00023065"/>
    </source>
</evidence>
<dbReference type="Gene3D" id="3.40.50.150">
    <property type="entry name" value="Vaccinia Virus protein VP39"/>
    <property type="match status" value="1"/>
</dbReference>
<evidence type="ECO:0000256" key="3">
    <source>
        <dbReference type="ARBA" id="ARBA00022448"/>
    </source>
</evidence>
<evidence type="ECO:0000256" key="4">
    <source>
        <dbReference type="ARBA" id="ARBA00022692"/>
    </source>
</evidence>
<dbReference type="GO" id="GO:0005886">
    <property type="term" value="C:plasma membrane"/>
    <property type="evidence" value="ECO:0007669"/>
    <property type="project" value="TreeGrafter"/>
</dbReference>
<keyword evidence="3" id="KW-0813">Transport</keyword>
<feature type="transmembrane region" description="Helical" evidence="8">
    <location>
        <begin position="220"/>
        <end position="242"/>
    </location>
</feature>
<keyword evidence="4 8" id="KW-0812">Transmembrane</keyword>
<evidence type="ECO:0000256" key="7">
    <source>
        <dbReference type="ARBA" id="ARBA00023136"/>
    </source>
</evidence>